<sequence length="143" mass="16066">MASPSSDQRARLIQLIHIGATELGMDDDSYRQMLANIPQLEGARSVAKLSVPKLNIVLEHLKAKGFVVVPKTANPQRKLADDPQSKLIRHLWLSLHTAKKVRDPSEQALAKYVARLTKVDQLQWLDGRQAAVVIESLKSWLER</sequence>
<gene>
    <name evidence="1" type="ORF">CBP51_16985</name>
</gene>
<reference evidence="2" key="1">
    <citation type="submission" date="2017-05" db="EMBL/GenBank/DDBJ databases">
        <authorList>
            <person name="Barney B.M."/>
        </authorList>
    </citation>
    <scope>NUCLEOTIDE SEQUENCE [LARGE SCALE GENOMIC DNA]</scope>
    <source>
        <strain evidence="2">PSBB022</strain>
    </source>
</reference>
<dbReference type="InterPro" id="IPR009363">
    <property type="entry name" value="Phage_Mu_Gp16"/>
</dbReference>
<dbReference type="RefSeq" id="WP_094985850.1">
    <property type="nucleotide sequence ID" value="NZ_NHNI01000002.1"/>
</dbReference>
<keyword evidence="2" id="KW-1185">Reference proteome</keyword>
<dbReference type="Proteomes" id="UP000216101">
    <property type="component" value="Unassembled WGS sequence"/>
</dbReference>
<evidence type="ECO:0000313" key="1">
    <source>
        <dbReference type="EMBL" id="OZY84856.1"/>
    </source>
</evidence>
<accession>A0A266Q5G2</accession>
<dbReference type="Pfam" id="PF06252">
    <property type="entry name" value="GemA"/>
    <property type="match status" value="1"/>
</dbReference>
<protein>
    <recommendedName>
        <fullName evidence="3">GemA protein</fullName>
    </recommendedName>
</protein>
<comment type="caution">
    <text evidence="1">The sequence shown here is derived from an EMBL/GenBank/DDBJ whole genome shotgun (WGS) entry which is preliminary data.</text>
</comment>
<dbReference type="AlphaFoldDB" id="A0A266Q5G2"/>
<evidence type="ECO:0008006" key="3">
    <source>
        <dbReference type="Google" id="ProtNLM"/>
    </source>
</evidence>
<dbReference type="EMBL" id="NHNI01000002">
    <property type="protein sequence ID" value="OZY84856.1"/>
    <property type="molecule type" value="Genomic_DNA"/>
</dbReference>
<name>A0A266Q5G2_9GAMM</name>
<evidence type="ECO:0000313" key="2">
    <source>
        <dbReference type="Proteomes" id="UP000216101"/>
    </source>
</evidence>
<proteinExistence type="predicted"/>
<organism evidence="1 2">
    <name type="scientific">Cellvibrio mixtus</name>
    <dbReference type="NCBI Taxonomy" id="39650"/>
    <lineage>
        <taxon>Bacteria</taxon>
        <taxon>Pseudomonadati</taxon>
        <taxon>Pseudomonadota</taxon>
        <taxon>Gammaproteobacteria</taxon>
        <taxon>Cellvibrionales</taxon>
        <taxon>Cellvibrionaceae</taxon>
        <taxon>Cellvibrio</taxon>
    </lineage>
</organism>